<comment type="subcellular location">
    <subcellularLocation>
        <location evidence="1">Nucleus</location>
    </subcellularLocation>
</comment>
<dbReference type="InterPro" id="IPR038324">
    <property type="entry name" value="Rpb4/RPC9_sf"/>
</dbReference>
<evidence type="ECO:0000256" key="1">
    <source>
        <dbReference type="ARBA" id="ARBA00004123"/>
    </source>
</evidence>
<keyword evidence="2" id="KW-0539">Nucleus</keyword>
<dbReference type="InterPro" id="IPR010997">
    <property type="entry name" value="HRDC-like_sf"/>
</dbReference>
<evidence type="ECO:0000313" key="4">
    <source>
        <dbReference type="Proteomes" id="UP001165085"/>
    </source>
</evidence>
<comment type="caution">
    <text evidence="3">The sequence shown here is derived from an EMBL/GenBank/DDBJ whole genome shotgun (WGS) entry which is preliminary data.</text>
</comment>
<dbReference type="GO" id="GO:0030880">
    <property type="term" value="C:RNA polymerase complex"/>
    <property type="evidence" value="ECO:0007669"/>
    <property type="project" value="InterPro"/>
</dbReference>
<dbReference type="Pfam" id="PF03874">
    <property type="entry name" value="RNA_pol_Rpb4"/>
    <property type="match status" value="1"/>
</dbReference>
<gene>
    <name evidence="3" type="ORF">TrST_g6309</name>
</gene>
<dbReference type="SUPFAM" id="SSF47819">
    <property type="entry name" value="HRDC-like"/>
    <property type="match status" value="1"/>
</dbReference>
<dbReference type="InterPro" id="IPR005574">
    <property type="entry name" value="Rpb4/RPC9"/>
</dbReference>
<proteinExistence type="predicted"/>
<evidence type="ECO:0008006" key="5">
    <source>
        <dbReference type="Google" id="ProtNLM"/>
    </source>
</evidence>
<dbReference type="Proteomes" id="UP001165085">
    <property type="component" value="Unassembled WGS sequence"/>
</dbReference>
<protein>
    <recommendedName>
        <fullName evidence="5">DNA-directed RNA polymerase III subunit RPC9</fullName>
    </recommendedName>
</protein>
<dbReference type="GO" id="GO:0000166">
    <property type="term" value="F:nucleotide binding"/>
    <property type="evidence" value="ECO:0007669"/>
    <property type="project" value="InterPro"/>
</dbReference>
<dbReference type="AlphaFoldDB" id="A0A9W7C6P1"/>
<dbReference type="GO" id="GO:0005634">
    <property type="term" value="C:nucleus"/>
    <property type="evidence" value="ECO:0007669"/>
    <property type="project" value="UniProtKB-SubCell"/>
</dbReference>
<dbReference type="Gene3D" id="1.20.1250.40">
    <property type="match status" value="1"/>
</dbReference>
<reference evidence="4" key="1">
    <citation type="journal article" date="2023" name="Commun. Biol.">
        <title>Genome analysis of Parmales, the sister group of diatoms, reveals the evolutionary specialization of diatoms from phago-mixotrophs to photoautotrophs.</title>
        <authorList>
            <person name="Ban H."/>
            <person name="Sato S."/>
            <person name="Yoshikawa S."/>
            <person name="Yamada K."/>
            <person name="Nakamura Y."/>
            <person name="Ichinomiya M."/>
            <person name="Sato N."/>
            <person name="Blanc-Mathieu R."/>
            <person name="Endo H."/>
            <person name="Kuwata A."/>
            <person name="Ogata H."/>
        </authorList>
    </citation>
    <scope>NUCLEOTIDE SEQUENCE [LARGE SCALE GENOMIC DNA]</scope>
    <source>
        <strain evidence="4">NIES 3701</strain>
    </source>
</reference>
<dbReference type="GO" id="GO:0006352">
    <property type="term" value="P:DNA-templated transcription initiation"/>
    <property type="evidence" value="ECO:0007669"/>
    <property type="project" value="InterPro"/>
</dbReference>
<organism evidence="3 4">
    <name type="scientific">Triparma strigata</name>
    <dbReference type="NCBI Taxonomy" id="1606541"/>
    <lineage>
        <taxon>Eukaryota</taxon>
        <taxon>Sar</taxon>
        <taxon>Stramenopiles</taxon>
        <taxon>Ochrophyta</taxon>
        <taxon>Bolidophyceae</taxon>
        <taxon>Parmales</taxon>
        <taxon>Triparmaceae</taxon>
        <taxon>Triparma</taxon>
    </lineage>
</organism>
<sequence length="111" mass="12327">MEILSSPNAPDLLTNHEVLTLLSLKSPSLTPFQSSCHTYLTSLPSPTSPSNLLQNLSHPSLSLENSEILQLINLMPDNIPLLNVILPEVEERFEEGVEGILEIVEKEKKKK</sequence>
<dbReference type="EMBL" id="BRXY01000540">
    <property type="protein sequence ID" value="GMH99158.1"/>
    <property type="molecule type" value="Genomic_DNA"/>
</dbReference>
<accession>A0A9W7C6P1</accession>
<name>A0A9W7C6P1_9STRA</name>
<keyword evidence="4" id="KW-1185">Reference proteome</keyword>
<evidence type="ECO:0000313" key="3">
    <source>
        <dbReference type="EMBL" id="GMH99158.1"/>
    </source>
</evidence>
<evidence type="ECO:0000256" key="2">
    <source>
        <dbReference type="ARBA" id="ARBA00023242"/>
    </source>
</evidence>